<dbReference type="SUPFAM" id="SSF75708">
    <property type="entry name" value="Chemotaxis phosphatase CheZ"/>
    <property type="match status" value="1"/>
</dbReference>
<dbReference type="GO" id="GO:0050920">
    <property type="term" value="P:regulation of chemotaxis"/>
    <property type="evidence" value="ECO:0007669"/>
    <property type="project" value="InterPro"/>
</dbReference>
<dbReference type="Proteomes" id="UP000197153">
    <property type="component" value="Chromosome 1"/>
</dbReference>
<proteinExistence type="predicted"/>
<gene>
    <name evidence="2" type="ORF">Y958_05995</name>
</gene>
<dbReference type="RefSeq" id="WP_088871282.1">
    <property type="nucleotide sequence ID" value="NZ_CP022110.1"/>
</dbReference>
<accession>A0A248JNU0</accession>
<dbReference type="Pfam" id="PF04344">
    <property type="entry name" value="CheZ"/>
    <property type="match status" value="1"/>
</dbReference>
<feature type="compositionally biased region" description="Low complexity" evidence="1">
    <location>
        <begin position="181"/>
        <end position="190"/>
    </location>
</feature>
<evidence type="ECO:0000256" key="1">
    <source>
        <dbReference type="SAM" id="MobiDB-lite"/>
    </source>
</evidence>
<reference evidence="2 3" key="1">
    <citation type="submission" date="2017-06" db="EMBL/GenBank/DDBJ databases">
        <title>Complete genome sequence of Nitrospirillum amazonense strain CBAmC, an endophytic nitrogen-fixing and plant growth-promoting bacterium, isolated from sugarcane.</title>
        <authorList>
            <person name="Schwab S."/>
            <person name="dos Santos Teixeira K.R."/>
            <person name="Simoes Araujo J.L."/>
            <person name="Soares Vidal M."/>
            <person name="Borges de Freitas H.R."/>
            <person name="Rivello Crivelaro A.L."/>
            <person name="Bueno de Camargo Nunes A."/>
            <person name="dos Santos C.M."/>
            <person name="Palmeira da Silva Rosa D."/>
            <person name="da Silva Padilha D."/>
            <person name="da Silva E."/>
            <person name="Araujo Terra L."/>
            <person name="Soares Mendes V."/>
            <person name="Farinelli L."/>
            <person name="Magalhaes Cruz L."/>
            <person name="Baldani J.I."/>
        </authorList>
    </citation>
    <scope>NUCLEOTIDE SEQUENCE [LARGE SCALE GENOMIC DNA]</scope>
    <source>
        <strain evidence="2 3">CBAmC</strain>
    </source>
</reference>
<dbReference type="GO" id="GO:0003824">
    <property type="term" value="F:catalytic activity"/>
    <property type="evidence" value="ECO:0007669"/>
    <property type="project" value="InterPro"/>
</dbReference>
<feature type="region of interest" description="Disordered" evidence="1">
    <location>
        <begin position="173"/>
        <end position="204"/>
    </location>
</feature>
<evidence type="ECO:0000313" key="2">
    <source>
        <dbReference type="EMBL" id="ASG20413.1"/>
    </source>
</evidence>
<dbReference type="Gene3D" id="1.10.287.500">
    <property type="entry name" value="Helix hairpin bin"/>
    <property type="match status" value="2"/>
</dbReference>
<evidence type="ECO:0000313" key="3">
    <source>
        <dbReference type="Proteomes" id="UP000197153"/>
    </source>
</evidence>
<dbReference type="AlphaFoldDB" id="A0A248JNU0"/>
<organism evidence="2 3">
    <name type="scientific">Nitrospirillum viridazoti CBAmc</name>
    <dbReference type="NCBI Taxonomy" id="1441467"/>
    <lineage>
        <taxon>Bacteria</taxon>
        <taxon>Pseudomonadati</taxon>
        <taxon>Pseudomonadota</taxon>
        <taxon>Alphaproteobacteria</taxon>
        <taxon>Rhodospirillales</taxon>
        <taxon>Azospirillaceae</taxon>
        <taxon>Nitrospirillum</taxon>
        <taxon>Nitrospirillum viridazoti</taxon>
    </lineage>
</organism>
<dbReference type="GO" id="GO:0009288">
    <property type="term" value="C:bacterial-type flagellum"/>
    <property type="evidence" value="ECO:0007669"/>
    <property type="project" value="InterPro"/>
</dbReference>
<protein>
    <submittedName>
        <fullName evidence="2">Chemotaxis protein CheZ</fullName>
    </submittedName>
</protein>
<name>A0A248JNU0_9PROT</name>
<keyword evidence="3" id="KW-1185">Reference proteome</keyword>
<dbReference type="KEGG" id="nao:Y958_05995"/>
<dbReference type="EMBL" id="CP022110">
    <property type="protein sequence ID" value="ASG20413.1"/>
    <property type="molecule type" value="Genomic_DNA"/>
</dbReference>
<dbReference type="InterPro" id="IPR007439">
    <property type="entry name" value="Chemotax_Pase_CheZ"/>
</dbReference>
<sequence>MIRPAADPILQDRLDAARSLARQPLSREEVAQIVSTVVASMGGDVSQHDIKLYGELEGLARFIHNAKKEIAALQPSDIHAEHIPRATDELDAVVGATEDATNRIMDACDQLMGMAGDVTPEVSSKMMDITTGIYEACNFQDITGQRITKVVKALKHIEAKVEAMLVAFGEDVQRRHPDGPPAADTPAGGASDDDFLLHGPQLPGRAIDQDEIDRLLASFD</sequence>